<protein>
    <submittedName>
        <fullName evidence="1">Uncharacterized protein</fullName>
    </submittedName>
</protein>
<proteinExistence type="predicted"/>
<gene>
    <name evidence="1" type="ORF">DILT_LOCUS14655</name>
</gene>
<accession>A0A3P7M8J5</accession>
<evidence type="ECO:0000313" key="2">
    <source>
        <dbReference type="Proteomes" id="UP000281553"/>
    </source>
</evidence>
<sequence length="147" mass="16815">MTLNHLATAMRTPYATGPFLRPTTVIPSSSKTLWTSTPAPIPLIWPMLKSWRHWVPPQLMTSRQSLLSTAPQVPGFNLVTFNFARWVTFAQSCPHRRTVKARQRDVAAFSGDNSSFARWTSPRWLNHRIHALCRCFISRADGEKRAR</sequence>
<dbReference type="EMBL" id="UYRU01075246">
    <property type="protein sequence ID" value="VDN25624.1"/>
    <property type="molecule type" value="Genomic_DNA"/>
</dbReference>
<dbReference type="AlphaFoldDB" id="A0A3P7M8J5"/>
<dbReference type="Proteomes" id="UP000281553">
    <property type="component" value="Unassembled WGS sequence"/>
</dbReference>
<organism evidence="1 2">
    <name type="scientific">Dibothriocephalus latus</name>
    <name type="common">Fish tapeworm</name>
    <name type="synonym">Diphyllobothrium latum</name>
    <dbReference type="NCBI Taxonomy" id="60516"/>
    <lineage>
        <taxon>Eukaryota</taxon>
        <taxon>Metazoa</taxon>
        <taxon>Spiralia</taxon>
        <taxon>Lophotrochozoa</taxon>
        <taxon>Platyhelminthes</taxon>
        <taxon>Cestoda</taxon>
        <taxon>Eucestoda</taxon>
        <taxon>Diphyllobothriidea</taxon>
        <taxon>Diphyllobothriidae</taxon>
        <taxon>Dibothriocephalus</taxon>
    </lineage>
</organism>
<name>A0A3P7M8J5_DIBLA</name>
<keyword evidence="2" id="KW-1185">Reference proteome</keyword>
<reference evidence="1 2" key="1">
    <citation type="submission" date="2018-11" db="EMBL/GenBank/DDBJ databases">
        <authorList>
            <consortium name="Pathogen Informatics"/>
        </authorList>
    </citation>
    <scope>NUCLEOTIDE SEQUENCE [LARGE SCALE GENOMIC DNA]</scope>
</reference>
<evidence type="ECO:0000313" key="1">
    <source>
        <dbReference type="EMBL" id="VDN25624.1"/>
    </source>
</evidence>